<dbReference type="HOGENOM" id="CLU_354963_0_0_1"/>
<comment type="pathway">
    <text evidence="1">Protein modification; protein ubiquitination.</text>
</comment>
<feature type="compositionally biased region" description="Low complexity" evidence="7">
    <location>
        <begin position="221"/>
        <end position="237"/>
    </location>
</feature>
<feature type="region of interest" description="Disordered" evidence="7">
    <location>
        <begin position="506"/>
        <end position="535"/>
    </location>
</feature>
<evidence type="ECO:0000256" key="4">
    <source>
        <dbReference type="ARBA" id="ARBA00022786"/>
    </source>
</evidence>
<evidence type="ECO:0000256" key="2">
    <source>
        <dbReference type="ARBA" id="ARBA00022574"/>
    </source>
</evidence>
<organism evidence="8 9">
    <name type="scientific">Ustilago hordei</name>
    <name type="common">Barley covered smut fungus</name>
    <dbReference type="NCBI Taxonomy" id="120017"/>
    <lineage>
        <taxon>Eukaryota</taxon>
        <taxon>Fungi</taxon>
        <taxon>Dikarya</taxon>
        <taxon>Basidiomycota</taxon>
        <taxon>Ustilaginomycotina</taxon>
        <taxon>Ustilaginomycetes</taxon>
        <taxon>Ustilaginales</taxon>
        <taxon>Ustilaginaceae</taxon>
        <taxon>Ustilago</taxon>
    </lineage>
</organism>
<dbReference type="PROSITE" id="PS50082">
    <property type="entry name" value="WD_REPEATS_2"/>
    <property type="match status" value="2"/>
</dbReference>
<gene>
    <name evidence="8" type="ORF">UHOR_02578</name>
</gene>
<feature type="compositionally biased region" description="Polar residues" evidence="7">
    <location>
        <begin position="242"/>
        <end position="253"/>
    </location>
</feature>
<evidence type="ECO:0008006" key="10">
    <source>
        <dbReference type="Google" id="ProtNLM"/>
    </source>
</evidence>
<protein>
    <recommendedName>
        <fullName evidence="10">WD40 repeat-like protein</fullName>
    </recommendedName>
</protein>
<feature type="repeat" description="WD" evidence="6">
    <location>
        <begin position="392"/>
        <end position="433"/>
    </location>
</feature>
<dbReference type="InterPro" id="IPR015943">
    <property type="entry name" value="WD40/YVTN_repeat-like_dom_sf"/>
</dbReference>
<dbReference type="Gene3D" id="2.130.10.10">
    <property type="entry name" value="YVTN repeat-like/Quinoprotein amine dehydrogenase"/>
    <property type="match status" value="2"/>
</dbReference>
<keyword evidence="3" id="KW-0677">Repeat</keyword>
<dbReference type="PANTHER" id="PTHR22852:SF0">
    <property type="entry name" value="DENTICLELESS PROTEIN HOMOLOG"/>
    <property type="match status" value="1"/>
</dbReference>
<dbReference type="GO" id="GO:0043161">
    <property type="term" value="P:proteasome-mediated ubiquitin-dependent protein catabolic process"/>
    <property type="evidence" value="ECO:0007669"/>
    <property type="project" value="TreeGrafter"/>
</dbReference>
<evidence type="ECO:0000256" key="1">
    <source>
        <dbReference type="ARBA" id="ARBA00004906"/>
    </source>
</evidence>
<evidence type="ECO:0000256" key="5">
    <source>
        <dbReference type="ARBA" id="ARBA00038344"/>
    </source>
</evidence>
<dbReference type="InterPro" id="IPR019775">
    <property type="entry name" value="WD40_repeat_CS"/>
</dbReference>
<feature type="repeat" description="WD" evidence="6">
    <location>
        <begin position="434"/>
        <end position="482"/>
    </location>
</feature>
<keyword evidence="2 6" id="KW-0853">WD repeat</keyword>
<dbReference type="Proteomes" id="UP000006174">
    <property type="component" value="Unassembled WGS sequence"/>
</dbReference>
<dbReference type="GO" id="GO:0030674">
    <property type="term" value="F:protein-macromolecule adaptor activity"/>
    <property type="evidence" value="ECO:0007669"/>
    <property type="project" value="TreeGrafter"/>
</dbReference>
<dbReference type="EMBL" id="CAGI01000182">
    <property type="protein sequence ID" value="CCF53436.1"/>
    <property type="molecule type" value="Genomic_DNA"/>
</dbReference>
<dbReference type="STRING" id="1128400.I2G2P3"/>
<dbReference type="PROSITE" id="PS50294">
    <property type="entry name" value="WD_REPEATS_REGION"/>
    <property type="match status" value="1"/>
</dbReference>
<dbReference type="GO" id="GO:0005634">
    <property type="term" value="C:nucleus"/>
    <property type="evidence" value="ECO:0007669"/>
    <property type="project" value="TreeGrafter"/>
</dbReference>
<evidence type="ECO:0000313" key="8">
    <source>
        <dbReference type="EMBL" id="CCF53436.1"/>
    </source>
</evidence>
<feature type="region of interest" description="Disordered" evidence="7">
    <location>
        <begin position="49"/>
        <end position="133"/>
    </location>
</feature>
<dbReference type="AlphaFoldDB" id="I2G2P3"/>
<evidence type="ECO:0000256" key="7">
    <source>
        <dbReference type="SAM" id="MobiDB-lite"/>
    </source>
</evidence>
<comment type="similarity">
    <text evidence="5">Belongs to the WD repeat cdt2 family.</text>
</comment>
<evidence type="ECO:0000256" key="3">
    <source>
        <dbReference type="ARBA" id="ARBA00022737"/>
    </source>
</evidence>
<accession>I2G2P3</accession>
<feature type="region of interest" description="Disordered" evidence="7">
    <location>
        <begin position="219"/>
        <end position="277"/>
    </location>
</feature>
<reference evidence="8 9" key="1">
    <citation type="journal article" date="2012" name="Plant Cell">
        <title>Genome comparison of barley and maize smut fungi reveals targeted loss of RNA silencing components and species-specific presence of transposable elements.</title>
        <authorList>
            <person name="Laurie J.D."/>
            <person name="Ali S."/>
            <person name="Linning R."/>
            <person name="Mannhaupt G."/>
            <person name="Wong P."/>
            <person name="Gueldener U."/>
            <person name="Muensterkoetter M."/>
            <person name="Moore R."/>
            <person name="Kahmann R."/>
            <person name="Bakkeren G."/>
            <person name="Schirawski J."/>
        </authorList>
    </citation>
    <scope>NUCLEOTIDE SEQUENCE [LARGE SCALE GENOMIC DNA]</scope>
    <source>
        <strain evidence="9">Uh4875-4</strain>
    </source>
</reference>
<dbReference type="PANTHER" id="PTHR22852">
    <property type="entry name" value="LETHAL 2 DENTICLELESS PROTEIN RETINOIC ACID-REGULATED NUCLEAR MATRIX-ASSOCIATED PROTEIN"/>
    <property type="match status" value="1"/>
</dbReference>
<dbReference type="eggNOG" id="KOG0321">
    <property type="taxonomic scope" value="Eukaryota"/>
</dbReference>
<dbReference type="InterPro" id="IPR036322">
    <property type="entry name" value="WD40_repeat_dom_sf"/>
</dbReference>
<comment type="caution">
    <text evidence="8">The sequence shown here is derived from an EMBL/GenBank/DDBJ whole genome shotgun (WGS) entry which is preliminary data.</text>
</comment>
<keyword evidence="9" id="KW-1185">Reference proteome</keyword>
<dbReference type="Pfam" id="PF00400">
    <property type="entry name" value="WD40"/>
    <property type="match status" value="3"/>
</dbReference>
<dbReference type="SMART" id="SM00320">
    <property type="entry name" value="WD40"/>
    <property type="match status" value="5"/>
</dbReference>
<keyword evidence="4" id="KW-0833">Ubl conjugation pathway</keyword>
<dbReference type="SUPFAM" id="SSF50978">
    <property type="entry name" value="WD40 repeat-like"/>
    <property type="match status" value="1"/>
</dbReference>
<sequence>MMFSPPSSPSVLASTSRHDILQPHQWAKQKSLQLFLGHQSDEEAASDCNFDFHNDAQDDTDSDSDSDSSVLGRASGSRGRQSLQPGRISGTRPRFSAIGSPVRRAVSDRIRDEAPASGDQARRPRLGASPKKASTFATAATTKQQAAAAAAIPTTPTKRQKGFLIRGNVTPSRAFSIFKAAKQRSQQRQEHGLMTPPTSSPLRPIILDSFEDDFAGVVQESPSRLRARPSPASLSPSKRYHTLTSSSQKRSAYTSSTSRFSSHHTFDPPSSAFGGGRNSHLSLPHVLQNLRIRRSLHSSRSSSAAYSHLINTTSFLETFVSPSSCMTRIPRSCDDDILSHPISAAYSYSSRSVNPSAQWLAVGDDEGRITLLDTLPWQDETAKAPSANPQWQASSSSAIFEVVWRFDDRSILSGSSDFGVRSWDTEYQKCTGSFEGHNGSPRTIVFDPTTNGDGGCGMVFASAGRDGSVRIWDARVGASGQSEDGYGVMRPVLTINAAHNSIAPRAPVGLKGRKQLRNGTATAGGRGRKKAQQPLPAGVTALSYLPDGEGHKLLSGGSANGIIKCWDLRHVRNSQSSDPVSQIDPQSIIATWETPDLSLLTPSSTTGLGSFKRAHGVSQILSSYTSLYASCTGGKIYSLPLSTFLDSHLTPSEVQTLYDPVQCQNTLFSRMALFDDRFLAVGCNTGNIALWDVTSRREHARRQQSGDEAERDTEEERRVAAGLEMGFASRSRENRMAVLMEGHVKNTEVNAVAWANGPNGPTLSSVGDDTKVRSWYADRAVREELGRAAEE</sequence>
<dbReference type="InterPro" id="IPR001680">
    <property type="entry name" value="WD40_rpt"/>
</dbReference>
<feature type="compositionally biased region" description="Acidic residues" evidence="7">
    <location>
        <begin position="57"/>
        <end position="66"/>
    </location>
</feature>
<dbReference type="PROSITE" id="PS00678">
    <property type="entry name" value="WD_REPEATS_1"/>
    <property type="match status" value="1"/>
</dbReference>
<feature type="region of interest" description="Disordered" evidence="7">
    <location>
        <begin position="183"/>
        <end position="202"/>
    </location>
</feature>
<name>I2G2P3_USTHO</name>
<proteinExistence type="inferred from homology"/>
<dbReference type="InterPro" id="IPR051865">
    <property type="entry name" value="WD-repeat_CDT2_adapter"/>
</dbReference>
<feature type="compositionally biased region" description="Basic and acidic residues" evidence="7">
    <location>
        <begin position="105"/>
        <end position="114"/>
    </location>
</feature>
<evidence type="ECO:0000256" key="6">
    <source>
        <dbReference type="PROSITE-ProRule" id="PRU00221"/>
    </source>
</evidence>
<evidence type="ECO:0000313" key="9">
    <source>
        <dbReference type="Proteomes" id="UP000006174"/>
    </source>
</evidence>